<keyword evidence="1" id="KW-0489">Methyltransferase</keyword>
<reference evidence="2" key="1">
    <citation type="journal article" date="2019" name="Int. J. Syst. Evol. Microbiol.">
        <title>The Global Catalogue of Microorganisms (GCM) 10K type strain sequencing project: providing services to taxonomists for standard genome sequencing and annotation.</title>
        <authorList>
            <consortium name="The Broad Institute Genomics Platform"/>
            <consortium name="The Broad Institute Genome Sequencing Center for Infectious Disease"/>
            <person name="Wu L."/>
            <person name="Ma J."/>
        </authorList>
    </citation>
    <scope>NUCLEOTIDE SEQUENCE [LARGE SCALE GENOMIC DNA]</scope>
    <source>
        <strain evidence="2">JCM 4504</strain>
    </source>
</reference>
<comment type="caution">
    <text evidence="1">The sequence shown here is derived from an EMBL/GenBank/DDBJ whole genome shotgun (WGS) entry which is preliminary data.</text>
</comment>
<dbReference type="Gene3D" id="3.30.428.10">
    <property type="entry name" value="HIT-like"/>
    <property type="match status" value="1"/>
</dbReference>
<evidence type="ECO:0000313" key="1">
    <source>
        <dbReference type="EMBL" id="MFC6500581.1"/>
    </source>
</evidence>
<dbReference type="InterPro" id="IPR036265">
    <property type="entry name" value="HIT-like_sf"/>
</dbReference>
<dbReference type="SUPFAM" id="SSF54197">
    <property type="entry name" value="HIT-like"/>
    <property type="match status" value="1"/>
</dbReference>
<evidence type="ECO:0000313" key="2">
    <source>
        <dbReference type="Proteomes" id="UP001596321"/>
    </source>
</evidence>
<dbReference type="EMBL" id="JBHSUW010000001">
    <property type="protein sequence ID" value="MFC6500581.1"/>
    <property type="molecule type" value="Genomic_DNA"/>
</dbReference>
<dbReference type="GO" id="GO:0032259">
    <property type="term" value="P:methylation"/>
    <property type="evidence" value="ECO:0007669"/>
    <property type="project" value="UniProtKB-KW"/>
</dbReference>
<protein>
    <submittedName>
        <fullName evidence="1">HIT family protein</fullName>
        <ecNumber evidence="1">2.1.1.-</ecNumber>
    </submittedName>
</protein>
<dbReference type="EC" id="2.1.1.-" evidence="1"/>
<dbReference type="Proteomes" id="UP001596321">
    <property type="component" value="Unassembled WGS sequence"/>
</dbReference>
<proteinExistence type="predicted"/>
<gene>
    <name evidence="1" type="ORF">ACFQFF_02870</name>
</gene>
<organism evidence="1 2">
    <name type="scientific">Streptomyces plicatus</name>
    <dbReference type="NCBI Taxonomy" id="1922"/>
    <lineage>
        <taxon>Bacteria</taxon>
        <taxon>Bacillati</taxon>
        <taxon>Actinomycetota</taxon>
        <taxon>Actinomycetes</taxon>
        <taxon>Kitasatosporales</taxon>
        <taxon>Streptomycetaceae</taxon>
        <taxon>Streptomyces</taxon>
        <taxon>Streptomyces rochei group</taxon>
    </lineage>
</organism>
<dbReference type="GO" id="GO:0008168">
    <property type="term" value="F:methyltransferase activity"/>
    <property type="evidence" value="ECO:0007669"/>
    <property type="project" value="UniProtKB-KW"/>
</dbReference>
<name>A0ABW1XQB8_STRPL</name>
<accession>A0ABW1XQB8</accession>
<dbReference type="RefSeq" id="WP_193449626.1">
    <property type="nucleotide sequence ID" value="NZ_BMUJ01000007.1"/>
</dbReference>
<keyword evidence="2" id="KW-1185">Reference proteome</keyword>
<sequence>MTDGGTDTGCLACDLSAGRAPLPGGTVLRTGGWVVEHCVGPFGAGTLVVKPVRHVVHVAGLTAGESGALGPLLQRVSAAVTEVMSPEQVYVCLWSHAGGVPGHIHFVVQPVGAADMTRFDAFGPALQVAMGRAGCFPDAVEVERVCDRMREALGPTGPTGPADPTR</sequence>
<keyword evidence="1" id="KW-0808">Transferase</keyword>